<keyword evidence="2" id="KW-0673">Quorum sensing</keyword>
<accession>A0A4P6P1Q4</accession>
<dbReference type="KEGG" id="lsd:EMK97_04745"/>
<dbReference type="GO" id="GO:0016746">
    <property type="term" value="F:acyltransferase activity"/>
    <property type="evidence" value="ECO:0007669"/>
    <property type="project" value="UniProtKB-KW"/>
</dbReference>
<name>A0A4P6P1Q4_9GAMM</name>
<dbReference type="InterPro" id="IPR001690">
    <property type="entry name" value="Autoind_synthase"/>
</dbReference>
<dbReference type="Pfam" id="PF13444">
    <property type="entry name" value="Acetyltransf_5"/>
    <property type="match status" value="1"/>
</dbReference>
<organism evidence="3 4">
    <name type="scientific">Litorilituus sediminis</name>
    <dbReference type="NCBI Taxonomy" id="718192"/>
    <lineage>
        <taxon>Bacteria</taxon>
        <taxon>Pseudomonadati</taxon>
        <taxon>Pseudomonadota</taxon>
        <taxon>Gammaproteobacteria</taxon>
        <taxon>Alteromonadales</taxon>
        <taxon>Colwelliaceae</taxon>
        <taxon>Litorilituus</taxon>
    </lineage>
</organism>
<keyword evidence="3" id="KW-0808">Transferase</keyword>
<evidence type="ECO:0000313" key="3">
    <source>
        <dbReference type="EMBL" id="QBG35081.1"/>
    </source>
</evidence>
<dbReference type="Gene3D" id="3.40.630.30">
    <property type="match status" value="1"/>
</dbReference>
<keyword evidence="4" id="KW-1185">Reference proteome</keyword>
<dbReference type="InterPro" id="IPR016181">
    <property type="entry name" value="Acyl_CoA_acyltransferase"/>
</dbReference>
<dbReference type="AlphaFoldDB" id="A0A4P6P1Q4"/>
<dbReference type="EMBL" id="CP034759">
    <property type="protein sequence ID" value="QBG35081.1"/>
    <property type="molecule type" value="Genomic_DNA"/>
</dbReference>
<dbReference type="NCBIfam" id="TIGR03694">
    <property type="entry name" value="exosort_acyl"/>
    <property type="match status" value="1"/>
</dbReference>
<proteinExistence type="inferred from homology"/>
<keyword evidence="3" id="KW-0012">Acyltransferase</keyword>
<protein>
    <recommendedName>
        <fullName evidence="1">Acyl-homoserine-lactone synthase</fullName>
    </recommendedName>
</protein>
<dbReference type="OrthoDB" id="582214at2"/>
<sequence length="254" mass="29346">MHDSSLANIFQRHFHIRYANNQHLKNQVYKIRHKVYCEELGWEQENKQLIEKDKYDDFSHHFLIFHKASNQAIGCVRLVSPQFLALEQTLPCELFYPQEDMAKAINQSHYFSSNYGEVSRLAILSSFRRRKRDICAQSSSSQIFRIYEKEDLRTFPLISVGLYLSVIACADILKNKGLFIVAATALSKKLSRLGAPIKPILNTIEHRGERRLNFILAENVQKSLVGGSADLYSKIKHDISMQMSDVKRELLEIA</sequence>
<dbReference type="Proteomes" id="UP000290244">
    <property type="component" value="Chromosome"/>
</dbReference>
<dbReference type="GO" id="GO:0009372">
    <property type="term" value="P:quorum sensing"/>
    <property type="evidence" value="ECO:0007669"/>
    <property type="project" value="UniProtKB-UniRule"/>
</dbReference>
<gene>
    <name evidence="3" type="ORF">EMK97_04745</name>
</gene>
<comment type="similarity">
    <text evidence="2">Belongs to the autoinducer synthase family.</text>
</comment>
<reference evidence="3 4" key="1">
    <citation type="submission" date="2018-12" db="EMBL/GenBank/DDBJ databases">
        <title>Complete genome of Litorilituus sediminis.</title>
        <authorList>
            <person name="Liu A."/>
            <person name="Rong J."/>
        </authorList>
    </citation>
    <scope>NUCLEOTIDE SEQUENCE [LARGE SCALE GENOMIC DNA]</scope>
    <source>
        <strain evidence="3 4">JCM 17549</strain>
    </source>
</reference>
<evidence type="ECO:0000313" key="4">
    <source>
        <dbReference type="Proteomes" id="UP000290244"/>
    </source>
</evidence>
<dbReference type="InterPro" id="IPR022484">
    <property type="entry name" value="PEP-CTERM/exosrtase_acylTfrase"/>
</dbReference>
<dbReference type="RefSeq" id="WP_130599910.1">
    <property type="nucleotide sequence ID" value="NZ_CP034759.1"/>
</dbReference>
<evidence type="ECO:0000256" key="1">
    <source>
        <dbReference type="ARBA" id="ARBA00018768"/>
    </source>
</evidence>
<dbReference type="SUPFAM" id="SSF55729">
    <property type="entry name" value="Acyl-CoA N-acyltransferases (Nat)"/>
    <property type="match status" value="1"/>
</dbReference>
<evidence type="ECO:0000256" key="2">
    <source>
        <dbReference type="PROSITE-ProRule" id="PRU00533"/>
    </source>
</evidence>
<dbReference type="PROSITE" id="PS51187">
    <property type="entry name" value="AUTOINDUCER_SYNTH_2"/>
    <property type="match status" value="1"/>
</dbReference>
<keyword evidence="2" id="KW-0071">Autoinducer synthesis</keyword>